<proteinExistence type="predicted"/>
<keyword evidence="2" id="KW-1185">Reference proteome</keyword>
<dbReference type="Proteomes" id="UP000257144">
    <property type="component" value="Unassembled WGS sequence"/>
</dbReference>
<dbReference type="AlphaFoldDB" id="A0A3D8GN91"/>
<protein>
    <submittedName>
        <fullName evidence="1">Uncharacterized protein</fullName>
    </submittedName>
</protein>
<reference evidence="1 2" key="1">
    <citation type="submission" date="2018-07" db="EMBL/GenBank/DDBJ databases">
        <title>Bacillus sp. YLB-04 draft genome sequence.</title>
        <authorList>
            <person name="Yu L."/>
            <person name="Tang X."/>
        </authorList>
    </citation>
    <scope>NUCLEOTIDE SEQUENCE [LARGE SCALE GENOMIC DNA]</scope>
    <source>
        <strain evidence="1 2">YLB-04</strain>
    </source>
</reference>
<organism evidence="1 2">
    <name type="scientific">Neobacillus piezotolerans</name>
    <dbReference type="NCBI Taxonomy" id="2259171"/>
    <lineage>
        <taxon>Bacteria</taxon>
        <taxon>Bacillati</taxon>
        <taxon>Bacillota</taxon>
        <taxon>Bacilli</taxon>
        <taxon>Bacillales</taxon>
        <taxon>Bacillaceae</taxon>
        <taxon>Neobacillus</taxon>
    </lineage>
</organism>
<name>A0A3D8GN91_9BACI</name>
<comment type="caution">
    <text evidence="1">The sequence shown here is derived from an EMBL/GenBank/DDBJ whole genome shotgun (WGS) entry which is preliminary data.</text>
</comment>
<evidence type="ECO:0000313" key="2">
    <source>
        <dbReference type="Proteomes" id="UP000257144"/>
    </source>
</evidence>
<accession>A0A3D8GN91</accession>
<evidence type="ECO:0000313" key="1">
    <source>
        <dbReference type="EMBL" id="RDU35787.1"/>
    </source>
</evidence>
<sequence length="77" mass="8876">MEYLRPLFINIKNFYLFFPDTPKKGCSCPYNMAKASGRCDMELVSIDIDQLLDSHVSQGSFDLEIIHVELDAFLEKN</sequence>
<gene>
    <name evidence="1" type="ORF">DRW41_16770</name>
</gene>
<dbReference type="EMBL" id="QNQT01000008">
    <property type="protein sequence ID" value="RDU35787.1"/>
    <property type="molecule type" value="Genomic_DNA"/>
</dbReference>